<gene>
    <name evidence="4" type="ORF">MNBD_GAMMA22-3063</name>
</gene>
<dbReference type="FunFam" id="3.90.550.10:FF:000011">
    <property type="entry name" value="3-deoxy-manno-octulosonate cytidylyltransferase"/>
    <property type="match status" value="1"/>
</dbReference>
<dbReference type="EMBL" id="UOFS01000017">
    <property type="protein sequence ID" value="VAW94464.1"/>
    <property type="molecule type" value="Genomic_DNA"/>
</dbReference>
<dbReference type="Pfam" id="PF02348">
    <property type="entry name" value="CTP_transf_3"/>
    <property type="match status" value="1"/>
</dbReference>
<keyword evidence="2 4" id="KW-0808">Transferase</keyword>
<name>A0A3B1AKR8_9ZZZZ</name>
<reference evidence="4" key="1">
    <citation type="submission" date="2018-06" db="EMBL/GenBank/DDBJ databases">
        <authorList>
            <person name="Zhirakovskaya E."/>
        </authorList>
    </citation>
    <scope>NUCLEOTIDE SEQUENCE</scope>
</reference>
<dbReference type="GO" id="GO:0005829">
    <property type="term" value="C:cytosol"/>
    <property type="evidence" value="ECO:0007669"/>
    <property type="project" value="TreeGrafter"/>
</dbReference>
<evidence type="ECO:0000256" key="3">
    <source>
        <dbReference type="ARBA" id="ARBA00022695"/>
    </source>
</evidence>
<keyword evidence="3 4" id="KW-0548">Nucleotidyltransferase</keyword>
<dbReference type="GO" id="GO:0044281">
    <property type="term" value="P:small molecule metabolic process"/>
    <property type="evidence" value="ECO:0007669"/>
    <property type="project" value="UniProtKB-ARBA"/>
</dbReference>
<dbReference type="AlphaFoldDB" id="A0A3B1AKR8"/>
<dbReference type="InterPro" id="IPR004528">
    <property type="entry name" value="KdsB"/>
</dbReference>
<dbReference type="InterPro" id="IPR003329">
    <property type="entry name" value="Cytidylyl_trans"/>
</dbReference>
<evidence type="ECO:0000313" key="4">
    <source>
        <dbReference type="EMBL" id="VAW94464.1"/>
    </source>
</evidence>
<dbReference type="NCBIfam" id="TIGR00466">
    <property type="entry name" value="kdsB"/>
    <property type="match status" value="1"/>
</dbReference>
<proteinExistence type="predicted"/>
<dbReference type="PANTHER" id="PTHR42866:SF2">
    <property type="entry name" value="3-DEOXY-MANNO-OCTULOSONATE CYTIDYLYLTRANSFERASE, MITOCHONDRIAL"/>
    <property type="match status" value="1"/>
</dbReference>
<dbReference type="NCBIfam" id="NF003952">
    <property type="entry name" value="PRK05450.1-5"/>
    <property type="match status" value="1"/>
</dbReference>
<dbReference type="CDD" id="cd02517">
    <property type="entry name" value="CMP-KDO-Synthetase"/>
    <property type="match status" value="1"/>
</dbReference>
<dbReference type="GO" id="GO:0016020">
    <property type="term" value="C:membrane"/>
    <property type="evidence" value="ECO:0007669"/>
    <property type="project" value="UniProtKB-SubCell"/>
</dbReference>
<dbReference type="PANTHER" id="PTHR42866">
    <property type="entry name" value="3-DEOXY-MANNO-OCTULOSONATE CYTIDYLYLTRANSFERASE"/>
    <property type="match status" value="1"/>
</dbReference>
<organism evidence="4">
    <name type="scientific">hydrothermal vent metagenome</name>
    <dbReference type="NCBI Taxonomy" id="652676"/>
    <lineage>
        <taxon>unclassified sequences</taxon>
        <taxon>metagenomes</taxon>
        <taxon>ecological metagenomes</taxon>
    </lineage>
</organism>
<dbReference type="EC" id="2.7.7.38" evidence="4"/>
<dbReference type="InterPro" id="IPR029044">
    <property type="entry name" value="Nucleotide-diphossugar_trans"/>
</dbReference>
<dbReference type="GO" id="GO:0008690">
    <property type="term" value="F:3-deoxy-manno-octulosonate cytidylyltransferase activity"/>
    <property type="evidence" value="ECO:0007669"/>
    <property type="project" value="UniProtKB-EC"/>
</dbReference>
<dbReference type="Gene3D" id="3.90.550.10">
    <property type="entry name" value="Spore Coat Polysaccharide Biosynthesis Protein SpsA, Chain A"/>
    <property type="match status" value="1"/>
</dbReference>
<sequence length="227" mass="25387">MIQHVYLRATETNASDIIVATDHEDIANAVTQFGGNVMMTKVDHPTGTDRLSQVIKAQSWSDDTIVVNLQGDEPHIPASLIQATAHALASNPQCDIATLATKMHSIEDILNPNRVKITLNNKSEALYFSRSAIPYDKKWNQTDGNLILDNKTPYYHHIGMYAYTVGFLKQFPNLTPCPIELAESLEQLRALCHGYRIFVHIIEQSPGHGVDTPEDLQRIEKLMSKPI</sequence>
<comment type="subcellular location">
    <subcellularLocation>
        <location evidence="1">Membrane</location>
    </subcellularLocation>
</comment>
<evidence type="ECO:0000256" key="2">
    <source>
        <dbReference type="ARBA" id="ARBA00022679"/>
    </source>
</evidence>
<protein>
    <submittedName>
        <fullName evidence="4">3-deoxy-manno-octulosonate cytidylyltransferase</fullName>
        <ecNumber evidence="4">2.7.7.38</ecNumber>
    </submittedName>
</protein>
<accession>A0A3B1AKR8</accession>
<dbReference type="GO" id="GO:1901137">
    <property type="term" value="P:carbohydrate derivative biosynthetic process"/>
    <property type="evidence" value="ECO:0007669"/>
    <property type="project" value="UniProtKB-ARBA"/>
</dbReference>
<evidence type="ECO:0000256" key="1">
    <source>
        <dbReference type="ARBA" id="ARBA00004370"/>
    </source>
</evidence>
<dbReference type="SUPFAM" id="SSF53448">
    <property type="entry name" value="Nucleotide-diphospho-sugar transferases"/>
    <property type="match status" value="1"/>
</dbReference>